<dbReference type="InterPro" id="IPR036318">
    <property type="entry name" value="FAD-bd_PCMH-like_sf"/>
</dbReference>
<gene>
    <name evidence="5" type="primary">kdhA</name>
    <name evidence="5" type="ORF">DYBT9275_02007</name>
</gene>
<dbReference type="RefSeq" id="WP_215238688.1">
    <property type="nucleotide sequence ID" value="NZ_CAJRAF010000002.1"/>
</dbReference>
<evidence type="ECO:0000259" key="4">
    <source>
        <dbReference type="PROSITE" id="PS51387"/>
    </source>
</evidence>
<evidence type="ECO:0000313" key="5">
    <source>
        <dbReference type="EMBL" id="CAG4998470.1"/>
    </source>
</evidence>
<dbReference type="Pfam" id="PF03450">
    <property type="entry name" value="CO_deh_flav_C"/>
    <property type="match status" value="1"/>
</dbReference>
<dbReference type="Gene3D" id="3.30.465.10">
    <property type="match status" value="1"/>
</dbReference>
<dbReference type="GO" id="GO:0034909">
    <property type="term" value="F:6-hydroxypseudooxynicotine dehydrogenase activity"/>
    <property type="evidence" value="ECO:0007669"/>
    <property type="project" value="UniProtKB-EC"/>
</dbReference>
<dbReference type="EC" id="1.5.99.14" evidence="5"/>
<dbReference type="SUPFAM" id="SSF56176">
    <property type="entry name" value="FAD-binding/transporter-associated domain-like"/>
    <property type="match status" value="1"/>
</dbReference>
<keyword evidence="2" id="KW-0274">FAD</keyword>
<organism evidence="5 6">
    <name type="scientific">Dyadobacter helix</name>
    <dbReference type="NCBI Taxonomy" id="2822344"/>
    <lineage>
        <taxon>Bacteria</taxon>
        <taxon>Pseudomonadati</taxon>
        <taxon>Bacteroidota</taxon>
        <taxon>Cytophagia</taxon>
        <taxon>Cytophagales</taxon>
        <taxon>Spirosomataceae</taxon>
        <taxon>Dyadobacter</taxon>
    </lineage>
</organism>
<dbReference type="InterPro" id="IPR005107">
    <property type="entry name" value="CO_DH_flav_C"/>
</dbReference>
<dbReference type="InterPro" id="IPR051312">
    <property type="entry name" value="Diverse_Substr_Oxidored"/>
</dbReference>
<dbReference type="InterPro" id="IPR036683">
    <property type="entry name" value="CO_DH_flav_C_dom_sf"/>
</dbReference>
<dbReference type="AlphaFoldDB" id="A0A916JA21"/>
<evidence type="ECO:0000256" key="3">
    <source>
        <dbReference type="ARBA" id="ARBA00023002"/>
    </source>
</evidence>
<dbReference type="InterPro" id="IPR016169">
    <property type="entry name" value="FAD-bd_PCMH_sub2"/>
</dbReference>
<comment type="caution">
    <text evidence="5">The sequence shown here is derived from an EMBL/GenBank/DDBJ whole genome shotgun (WGS) entry which is preliminary data.</text>
</comment>
<dbReference type="InterPro" id="IPR016167">
    <property type="entry name" value="FAD-bd_PCMH_sub1"/>
</dbReference>
<evidence type="ECO:0000256" key="1">
    <source>
        <dbReference type="ARBA" id="ARBA00022630"/>
    </source>
</evidence>
<name>A0A916JA21_9BACT</name>
<dbReference type="PANTHER" id="PTHR42659">
    <property type="entry name" value="XANTHINE DEHYDROGENASE SUBUNIT C-RELATED"/>
    <property type="match status" value="1"/>
</dbReference>
<dbReference type="Pfam" id="PF00941">
    <property type="entry name" value="FAD_binding_5"/>
    <property type="match status" value="1"/>
</dbReference>
<protein>
    <submittedName>
        <fullName evidence="5">6-hydroxypseudooxynicotine dehydrogenase complex subunit alpha</fullName>
        <ecNumber evidence="5">1.5.99.14</ecNumber>
    </submittedName>
</protein>
<dbReference type="PANTHER" id="PTHR42659:SF2">
    <property type="entry name" value="XANTHINE DEHYDROGENASE SUBUNIT C-RELATED"/>
    <property type="match status" value="1"/>
</dbReference>
<proteinExistence type="predicted"/>
<accession>A0A916JA21</accession>
<dbReference type="Gene3D" id="3.30.390.50">
    <property type="entry name" value="CO dehydrogenase flavoprotein, C-terminal domain"/>
    <property type="match status" value="1"/>
</dbReference>
<dbReference type="Proteomes" id="UP000680038">
    <property type="component" value="Unassembled WGS sequence"/>
</dbReference>
<feature type="domain" description="FAD-binding PCMH-type" evidence="4">
    <location>
        <begin position="1"/>
        <end position="172"/>
    </location>
</feature>
<dbReference type="SMART" id="SM01092">
    <property type="entry name" value="CO_deh_flav_C"/>
    <property type="match status" value="1"/>
</dbReference>
<dbReference type="InterPro" id="IPR002346">
    <property type="entry name" value="Mopterin_DH_FAD-bd"/>
</dbReference>
<evidence type="ECO:0000313" key="6">
    <source>
        <dbReference type="Proteomes" id="UP000680038"/>
    </source>
</evidence>
<sequence length="277" mass="29041">MIRNNFTYSAPSTLADAISLLSDSDSEVMTGDQAFVANVNKGICKPAAVISLSKIADLKLISVKGADIELGSGVSFATLLADKSVTSSAVLSEALRAVSDPHLRNHSTIGGALYQQAAVHAPVLAALLALDATVTLVGNEGEASLSLADFLSRDDTAKGKVVKSITFKSDESASGTFRYTDYLKSGKIVSGAAVVYQTENNRISDIRIAVSGCMSVPVRLLELEKYLTGKEISAATVSDALLSLTPEVLPVSNPNISNAGYLLHLTKVLIKRAILKS</sequence>
<dbReference type="Gene3D" id="3.30.43.10">
    <property type="entry name" value="Uridine Diphospho-n-acetylenolpyruvylglucosamine Reductase, domain 2"/>
    <property type="match status" value="1"/>
</dbReference>
<evidence type="ECO:0000256" key="2">
    <source>
        <dbReference type="ARBA" id="ARBA00022827"/>
    </source>
</evidence>
<dbReference type="EMBL" id="CAJRAF010000002">
    <property type="protein sequence ID" value="CAG4998470.1"/>
    <property type="molecule type" value="Genomic_DNA"/>
</dbReference>
<dbReference type="GO" id="GO:0071949">
    <property type="term" value="F:FAD binding"/>
    <property type="evidence" value="ECO:0007669"/>
    <property type="project" value="InterPro"/>
</dbReference>
<dbReference type="InterPro" id="IPR016166">
    <property type="entry name" value="FAD-bd_PCMH"/>
</dbReference>
<dbReference type="PROSITE" id="PS51387">
    <property type="entry name" value="FAD_PCMH"/>
    <property type="match status" value="1"/>
</dbReference>
<reference evidence="5" key="1">
    <citation type="submission" date="2021-04" db="EMBL/GenBank/DDBJ databases">
        <authorList>
            <person name="Rodrigo-Torres L."/>
            <person name="Arahal R. D."/>
            <person name="Lucena T."/>
        </authorList>
    </citation>
    <scope>NUCLEOTIDE SEQUENCE</scope>
    <source>
        <strain evidence="5">CECT 9275</strain>
    </source>
</reference>
<keyword evidence="6" id="KW-1185">Reference proteome</keyword>
<dbReference type="SUPFAM" id="SSF55447">
    <property type="entry name" value="CO dehydrogenase flavoprotein C-terminal domain-like"/>
    <property type="match status" value="1"/>
</dbReference>
<keyword evidence="1" id="KW-0285">Flavoprotein</keyword>
<keyword evidence="3 5" id="KW-0560">Oxidoreductase</keyword>